<sequence>MIFQNFNLFPHLTVAENIMLAPRLTNYLTKEKAQEQALRLLQRVSLAISLMNIPINYLAGKNNVSPLPAR</sequence>
<keyword evidence="1" id="KW-0547">Nucleotide-binding</keyword>
<dbReference type="SUPFAM" id="SSF52540">
    <property type="entry name" value="P-loop containing nucleoside triphosphate hydrolases"/>
    <property type="match status" value="1"/>
</dbReference>
<dbReference type="Proteomes" id="UP000254863">
    <property type="component" value="Unassembled WGS sequence"/>
</dbReference>
<dbReference type="GO" id="GO:0005524">
    <property type="term" value="F:ATP binding"/>
    <property type="evidence" value="ECO:0007669"/>
    <property type="project" value="UniProtKB-KW"/>
</dbReference>
<reference evidence="1 2" key="1">
    <citation type="submission" date="2018-06" db="EMBL/GenBank/DDBJ databases">
        <authorList>
            <consortium name="Pathogen Informatics"/>
            <person name="Doyle S."/>
        </authorList>
    </citation>
    <scope>NUCLEOTIDE SEQUENCE [LARGE SCALE GENOMIC DNA]</scope>
    <source>
        <strain evidence="1 2">NCTC11685</strain>
    </source>
</reference>
<dbReference type="Gene3D" id="3.40.50.300">
    <property type="entry name" value="P-loop containing nucleotide triphosphate hydrolases"/>
    <property type="match status" value="1"/>
</dbReference>
<evidence type="ECO:0000313" key="2">
    <source>
        <dbReference type="Proteomes" id="UP000254863"/>
    </source>
</evidence>
<organism evidence="1 2">
    <name type="scientific">Klebsiella michiganensis</name>
    <dbReference type="NCBI Taxonomy" id="1134687"/>
    <lineage>
        <taxon>Bacteria</taxon>
        <taxon>Pseudomonadati</taxon>
        <taxon>Pseudomonadota</taxon>
        <taxon>Gammaproteobacteria</taxon>
        <taxon>Enterobacterales</taxon>
        <taxon>Enterobacteriaceae</taxon>
        <taxon>Klebsiella/Raoultella group</taxon>
        <taxon>Klebsiella</taxon>
    </lineage>
</organism>
<dbReference type="EMBL" id="UGMS01000008">
    <property type="protein sequence ID" value="STW80964.1"/>
    <property type="molecule type" value="Genomic_DNA"/>
</dbReference>
<comment type="caution">
    <text evidence="1">The sequence shown here is derived from an EMBL/GenBank/DDBJ whole genome shotgun (WGS) entry which is preliminary data.</text>
</comment>
<dbReference type="AlphaFoldDB" id="A0A7H4PRE1"/>
<proteinExistence type="predicted"/>
<dbReference type="InterPro" id="IPR027417">
    <property type="entry name" value="P-loop_NTPase"/>
</dbReference>
<keyword evidence="1" id="KW-0067">ATP-binding</keyword>
<gene>
    <name evidence="1" type="primary">artM_8</name>
    <name evidence="1" type="ORF">NCTC11685_08335</name>
</gene>
<accession>A0A7H4PRE1</accession>
<name>A0A7H4PRE1_9ENTR</name>
<evidence type="ECO:0000313" key="1">
    <source>
        <dbReference type="EMBL" id="STW80964.1"/>
    </source>
</evidence>
<protein>
    <submittedName>
        <fullName evidence="1">Glutamine ABC transporter ATP-binding protein</fullName>
    </submittedName>
</protein>